<feature type="region of interest" description="Disordered" evidence="1">
    <location>
        <begin position="31"/>
        <end position="51"/>
    </location>
</feature>
<dbReference type="Proteomes" id="UP001139505">
    <property type="component" value="Unassembled WGS sequence"/>
</dbReference>
<evidence type="ECO:0000256" key="1">
    <source>
        <dbReference type="SAM" id="MobiDB-lite"/>
    </source>
</evidence>
<reference evidence="2" key="1">
    <citation type="journal article" date="2018" name="Genome Announc.">
        <title>Draft Genome Sequence of Mycobacterium montefiorense Isolated from Japanese Black Salamander (Hynobius nigrescens).</title>
        <authorList>
            <person name="Fukano H."/>
            <person name="Yoshida M."/>
            <person name="Shimizu A."/>
            <person name="Iwao H."/>
            <person name="Katayama Y."/>
            <person name="Omatsu T."/>
            <person name="Mizutani T."/>
            <person name="Kurata O."/>
            <person name="Wada S."/>
            <person name="Hoshino Y."/>
        </authorList>
    </citation>
    <scope>NUCLEOTIDE SEQUENCE</scope>
    <source>
        <strain evidence="2">BS</strain>
    </source>
</reference>
<comment type="caution">
    <text evidence="3">The sequence shown here is derived from an EMBL/GenBank/DDBJ whole genome shotgun (WGS) entry which is preliminary data.</text>
</comment>
<protein>
    <submittedName>
        <fullName evidence="3">Uncharacterized protein</fullName>
    </submittedName>
</protein>
<organism evidence="3 5">
    <name type="scientific">Mycobacterium montefiorense</name>
    <dbReference type="NCBI Taxonomy" id="154654"/>
    <lineage>
        <taxon>Bacteria</taxon>
        <taxon>Bacillati</taxon>
        <taxon>Actinomycetota</taxon>
        <taxon>Actinomycetes</taxon>
        <taxon>Mycobacteriales</taxon>
        <taxon>Mycobacteriaceae</taxon>
        <taxon>Mycobacterium</taxon>
        <taxon>Mycobacterium simiae complex</taxon>
    </lineage>
</organism>
<proteinExistence type="predicted"/>
<name>A0AA37PP11_9MYCO</name>
<keyword evidence="4" id="KW-1185">Reference proteome</keyword>
<reference evidence="3" key="4">
    <citation type="submission" date="2022-04" db="EMBL/GenBank/DDBJ databases">
        <authorList>
            <person name="Komine T."/>
            <person name="Fukano H."/>
            <person name="Wada S."/>
        </authorList>
    </citation>
    <scope>NUCLEOTIDE SEQUENCE</scope>
    <source>
        <strain evidence="3">NJB18185</strain>
    </source>
</reference>
<dbReference type="EMBL" id="BFCH01000001">
    <property type="protein sequence ID" value="GBG35664.1"/>
    <property type="molecule type" value="Genomic_DNA"/>
</dbReference>
<sequence length="107" mass="11658">MPTQAVYQHDGDAINLLSNRFRHRQPVDGIRDAEQCGGRGQDIAQGSGRWTRHGPSLARLNVSQPFAGHLDLIRATGTTVPQVIRESSSAPVIFDCPPQTRQRTSAG</sequence>
<dbReference type="EMBL" id="BQYH01000023">
    <property type="protein sequence ID" value="GKU73559.1"/>
    <property type="molecule type" value="Genomic_DNA"/>
</dbReference>
<reference evidence="4" key="2">
    <citation type="submission" date="2018-04" db="EMBL/GenBank/DDBJ databases">
        <title>Draft genome sequence of Mycobacterium montefiorense isolated from Japanese black salamander.</title>
        <authorList>
            <person name="Fukano H."/>
            <person name="Yoshida M."/>
            <person name="Shimizu A."/>
            <person name="Iwao H."/>
            <person name="Kurata O."/>
            <person name="Katayama Y."/>
            <person name="Omatsu T."/>
            <person name="Mizutani T."/>
            <person name="Wada S."/>
            <person name="Hoshino Y."/>
        </authorList>
    </citation>
    <scope>NUCLEOTIDE SEQUENCE [LARGE SCALE GENOMIC DNA]</scope>
    <source>
        <strain evidence="4">BS</strain>
    </source>
</reference>
<evidence type="ECO:0000313" key="3">
    <source>
        <dbReference type="EMBL" id="GKU73559.1"/>
    </source>
</evidence>
<evidence type="ECO:0000313" key="5">
    <source>
        <dbReference type="Proteomes" id="UP001139505"/>
    </source>
</evidence>
<reference evidence="3" key="3">
    <citation type="journal article" date="2022" name="Microbiol. Resour. Announc.">
        <title>Draft Genome Sequences of Eight Mycobacterium montefiorense Strains Isolated from Salamanders in Captivity.</title>
        <authorList>
            <person name="Komine T."/>
            <person name="Ihara H."/>
            <person name="Fukano H."/>
            <person name="Hoshino Y."/>
            <person name="Kurata O."/>
            <person name="Wada S."/>
        </authorList>
    </citation>
    <scope>NUCLEOTIDE SEQUENCE</scope>
    <source>
        <strain evidence="3">NJB18185</strain>
    </source>
</reference>
<evidence type="ECO:0000313" key="4">
    <source>
        <dbReference type="Proteomes" id="UP000245060"/>
    </source>
</evidence>
<gene>
    <name evidence="2" type="ORF">MmonteBS_00360</name>
    <name evidence="3" type="ORF">NJB18185_33300</name>
</gene>
<dbReference type="Proteomes" id="UP000245060">
    <property type="component" value="Unassembled WGS sequence"/>
</dbReference>
<evidence type="ECO:0000313" key="2">
    <source>
        <dbReference type="EMBL" id="GBG35664.1"/>
    </source>
</evidence>
<accession>A0AA37PP11</accession>
<dbReference type="AlphaFoldDB" id="A0AA37PP11"/>